<sequence>MQDQVRQLCKMGIGAIFLNDGTIRRSFQIDTESVSMEDFKSGQYHFIYAHPETLTDNKFIGKILRNKQYQNSQCQNFKNNDQKGKEFRPAFSNLGQLTSVFAHILQLALTATATPEDLRNLSCLFEFHEPAFVILNPDRENIYYKIRSRLPNIKKYEKYDDIKKKSVVK</sequence>
<gene>
    <name evidence="2" type="ORF">KUTeg_018640</name>
</gene>
<protein>
    <submittedName>
        <fullName evidence="2">Uncharacterized protein</fullName>
    </submittedName>
</protein>
<evidence type="ECO:0000313" key="3">
    <source>
        <dbReference type="Proteomes" id="UP001217089"/>
    </source>
</evidence>
<dbReference type="PANTHER" id="PTHR13710:SF120">
    <property type="entry name" value="BIFUNCTIONAL 3'-5' EXONUCLEASE_ATP-DEPENDENT HELICASE WRN"/>
    <property type="match status" value="1"/>
</dbReference>
<comment type="caution">
    <text evidence="2">The sequence shown here is derived from an EMBL/GenBank/DDBJ whole genome shotgun (WGS) entry which is preliminary data.</text>
</comment>
<dbReference type="PANTHER" id="PTHR13710">
    <property type="entry name" value="DNA HELICASE RECQ FAMILY MEMBER"/>
    <property type="match status" value="1"/>
</dbReference>
<accession>A0ABQ9EJG8</accession>
<dbReference type="EMBL" id="JARBDR010000908">
    <property type="protein sequence ID" value="KAJ8303717.1"/>
    <property type="molecule type" value="Genomic_DNA"/>
</dbReference>
<name>A0ABQ9EJG8_TEGGR</name>
<dbReference type="Proteomes" id="UP001217089">
    <property type="component" value="Unassembled WGS sequence"/>
</dbReference>
<keyword evidence="3" id="KW-1185">Reference proteome</keyword>
<comment type="similarity">
    <text evidence="1">Belongs to the helicase family. RecQ subfamily.</text>
</comment>
<reference evidence="2 3" key="1">
    <citation type="submission" date="2022-12" db="EMBL/GenBank/DDBJ databases">
        <title>Chromosome-level genome of Tegillarca granosa.</title>
        <authorList>
            <person name="Kim J."/>
        </authorList>
    </citation>
    <scope>NUCLEOTIDE SEQUENCE [LARGE SCALE GENOMIC DNA]</scope>
    <source>
        <strain evidence="2">Teg-2019</strain>
        <tissue evidence="2">Adductor muscle</tissue>
    </source>
</reference>
<evidence type="ECO:0000313" key="2">
    <source>
        <dbReference type="EMBL" id="KAJ8303717.1"/>
    </source>
</evidence>
<dbReference type="InterPro" id="IPR027417">
    <property type="entry name" value="P-loop_NTPase"/>
</dbReference>
<organism evidence="2 3">
    <name type="scientific">Tegillarca granosa</name>
    <name type="common">Malaysian cockle</name>
    <name type="synonym">Anadara granosa</name>
    <dbReference type="NCBI Taxonomy" id="220873"/>
    <lineage>
        <taxon>Eukaryota</taxon>
        <taxon>Metazoa</taxon>
        <taxon>Spiralia</taxon>
        <taxon>Lophotrochozoa</taxon>
        <taxon>Mollusca</taxon>
        <taxon>Bivalvia</taxon>
        <taxon>Autobranchia</taxon>
        <taxon>Pteriomorphia</taxon>
        <taxon>Arcoida</taxon>
        <taxon>Arcoidea</taxon>
        <taxon>Arcidae</taxon>
        <taxon>Tegillarca</taxon>
    </lineage>
</organism>
<proteinExistence type="inferred from homology"/>
<evidence type="ECO:0000256" key="1">
    <source>
        <dbReference type="ARBA" id="ARBA00005446"/>
    </source>
</evidence>
<dbReference type="Gene3D" id="3.40.50.300">
    <property type="entry name" value="P-loop containing nucleotide triphosphate hydrolases"/>
    <property type="match status" value="1"/>
</dbReference>